<name>A0AAV2GMW6_9ROSI</name>
<accession>A0AAV2GMW6</accession>
<evidence type="ECO:0000313" key="2">
    <source>
        <dbReference type="EMBL" id="CAL1411178.1"/>
    </source>
</evidence>
<organism evidence="2 3">
    <name type="scientific">Linum trigynum</name>
    <dbReference type="NCBI Taxonomy" id="586398"/>
    <lineage>
        <taxon>Eukaryota</taxon>
        <taxon>Viridiplantae</taxon>
        <taxon>Streptophyta</taxon>
        <taxon>Embryophyta</taxon>
        <taxon>Tracheophyta</taxon>
        <taxon>Spermatophyta</taxon>
        <taxon>Magnoliopsida</taxon>
        <taxon>eudicotyledons</taxon>
        <taxon>Gunneridae</taxon>
        <taxon>Pentapetalae</taxon>
        <taxon>rosids</taxon>
        <taxon>fabids</taxon>
        <taxon>Malpighiales</taxon>
        <taxon>Linaceae</taxon>
        <taxon>Linum</taxon>
    </lineage>
</organism>
<evidence type="ECO:0000256" key="1">
    <source>
        <dbReference type="SAM" id="MobiDB-lite"/>
    </source>
</evidence>
<protein>
    <submittedName>
        <fullName evidence="2">Uncharacterized protein</fullName>
    </submittedName>
</protein>
<evidence type="ECO:0000313" key="3">
    <source>
        <dbReference type="Proteomes" id="UP001497516"/>
    </source>
</evidence>
<proteinExistence type="predicted"/>
<sequence>MDSDRQPNDLGLIVGLEVPRPVEEEASNEDAQGTPAGPVVPHSAEEVHNEDAQGMPEGKAQSEEEEGTSGG</sequence>
<dbReference type="AlphaFoldDB" id="A0AAV2GMW6"/>
<dbReference type="Proteomes" id="UP001497516">
    <property type="component" value="Chromosome 9"/>
</dbReference>
<feature type="region of interest" description="Disordered" evidence="1">
    <location>
        <begin position="1"/>
        <end position="71"/>
    </location>
</feature>
<dbReference type="EMBL" id="OZ034822">
    <property type="protein sequence ID" value="CAL1411178.1"/>
    <property type="molecule type" value="Genomic_DNA"/>
</dbReference>
<keyword evidence="3" id="KW-1185">Reference proteome</keyword>
<gene>
    <name evidence="2" type="ORF">LTRI10_LOCUS50552</name>
</gene>
<reference evidence="2 3" key="1">
    <citation type="submission" date="2024-04" db="EMBL/GenBank/DDBJ databases">
        <authorList>
            <person name="Fracassetti M."/>
        </authorList>
    </citation>
    <scope>NUCLEOTIDE SEQUENCE [LARGE SCALE GENOMIC DNA]</scope>
</reference>